<dbReference type="VEuPathDB" id="AmoebaDB:NfTy_053370"/>
<proteinExistence type="predicted"/>
<reference evidence="2 3" key="1">
    <citation type="journal article" date="2019" name="Sci. Rep.">
        <title>Nanopore sequencing improves the draft genome of the human pathogenic amoeba Naegleria fowleri.</title>
        <authorList>
            <person name="Liechti N."/>
            <person name="Schurch N."/>
            <person name="Bruggmann R."/>
            <person name="Wittwer M."/>
        </authorList>
    </citation>
    <scope>NUCLEOTIDE SEQUENCE [LARGE SCALE GENOMIC DNA]</scope>
    <source>
        <strain evidence="2 3">ATCC 30894</strain>
    </source>
</reference>
<dbReference type="Proteomes" id="UP000444721">
    <property type="component" value="Unassembled WGS sequence"/>
</dbReference>
<comment type="caution">
    <text evidence="2">The sequence shown here is derived from an EMBL/GenBank/DDBJ whole genome shotgun (WGS) entry which is preliminary data.</text>
</comment>
<accession>A0A6A5BMC5</accession>
<dbReference type="PANTHER" id="PTHR42071:SF1">
    <property type="entry name" value="GLOBIN-SENSOR DOMAIN-CONTAINING PROTEIN"/>
    <property type="match status" value="1"/>
</dbReference>
<dbReference type="GeneID" id="68108724"/>
<dbReference type="VEuPathDB" id="AmoebaDB:NF0108860"/>
<protein>
    <recommendedName>
        <fullName evidence="1">Globin-sensor domain-containing protein</fullName>
    </recommendedName>
</protein>
<dbReference type="OrthoDB" id="10331631at2759"/>
<evidence type="ECO:0000313" key="2">
    <source>
        <dbReference type="EMBL" id="KAF0979163.1"/>
    </source>
</evidence>
<dbReference type="AlphaFoldDB" id="A0A6A5BMC5"/>
<name>A0A6A5BMC5_NAEFO</name>
<dbReference type="PANTHER" id="PTHR42071">
    <property type="entry name" value="PROTOGLOBIN DOMAIN-CONTAINING PROTEIN"/>
    <property type="match status" value="1"/>
</dbReference>
<dbReference type="Gene3D" id="1.10.490.10">
    <property type="entry name" value="Globins"/>
    <property type="match status" value="1"/>
</dbReference>
<sequence length="248" mass="28156">MCEFISDSKLFVDPTYRYSYLLKFIKFGKEDLKLVKDFGQMVLNPLIPSLVEEIQKKMTSYDVTRELVLLGHVKQASSTVVLDSSDEHDIATSVTNQDGSNSNPHNEFIFKKEIQILYLKKLFMIGETMVNISSSSKDQIDPSVLNYIKELDEFCQLHFECQQMPVVHLSAYFGLLSDLIMEEVFESQMAEALKKKTWISINKLFWIQNDSFTKSHVDDAFRHLTSGACCPVTGAFGSSCMASNGVNK</sequence>
<dbReference type="GO" id="GO:0019825">
    <property type="term" value="F:oxygen binding"/>
    <property type="evidence" value="ECO:0007669"/>
    <property type="project" value="InterPro"/>
</dbReference>
<organism evidence="2 3">
    <name type="scientific">Naegleria fowleri</name>
    <name type="common">Brain eating amoeba</name>
    <dbReference type="NCBI Taxonomy" id="5763"/>
    <lineage>
        <taxon>Eukaryota</taxon>
        <taxon>Discoba</taxon>
        <taxon>Heterolobosea</taxon>
        <taxon>Tetramitia</taxon>
        <taxon>Eutetramitia</taxon>
        <taxon>Vahlkampfiidae</taxon>
        <taxon>Naegleria</taxon>
    </lineage>
</organism>
<dbReference type="InterPro" id="IPR012292">
    <property type="entry name" value="Globin/Proto"/>
</dbReference>
<evidence type="ECO:0000259" key="1">
    <source>
        <dbReference type="Pfam" id="PF11563"/>
    </source>
</evidence>
<dbReference type="EMBL" id="VFQX01000027">
    <property type="protein sequence ID" value="KAF0979163.1"/>
    <property type="molecule type" value="Genomic_DNA"/>
</dbReference>
<dbReference type="InterPro" id="IPR044398">
    <property type="entry name" value="Globin-sensor_dom"/>
</dbReference>
<dbReference type="VEuPathDB" id="AmoebaDB:FDP41_001506"/>
<gene>
    <name evidence="2" type="ORF">FDP41_001506</name>
</gene>
<dbReference type="RefSeq" id="XP_044563876.1">
    <property type="nucleotide sequence ID" value="XM_044704598.1"/>
</dbReference>
<evidence type="ECO:0000313" key="3">
    <source>
        <dbReference type="Proteomes" id="UP000444721"/>
    </source>
</evidence>
<dbReference type="Pfam" id="PF11563">
    <property type="entry name" value="Protoglobin"/>
    <property type="match status" value="1"/>
</dbReference>
<keyword evidence="3" id="KW-1185">Reference proteome</keyword>
<dbReference type="GO" id="GO:0020037">
    <property type="term" value="F:heme binding"/>
    <property type="evidence" value="ECO:0007669"/>
    <property type="project" value="InterPro"/>
</dbReference>
<feature type="domain" description="Globin-sensor" evidence="1">
    <location>
        <begin position="17"/>
        <end position="219"/>
    </location>
</feature>